<dbReference type="InterPro" id="IPR024845">
    <property type="entry name" value="NHS-like"/>
</dbReference>
<feature type="compositionally biased region" description="Polar residues" evidence="1">
    <location>
        <begin position="279"/>
        <end position="296"/>
    </location>
</feature>
<feature type="compositionally biased region" description="Basic and acidic residues" evidence="1">
    <location>
        <begin position="986"/>
        <end position="1006"/>
    </location>
</feature>
<dbReference type="STRING" id="52904.ENSSMAP00000033897"/>
<feature type="compositionally biased region" description="Polar residues" evidence="1">
    <location>
        <begin position="573"/>
        <end position="587"/>
    </location>
</feature>
<dbReference type="EMBL" id="CP026249">
    <property type="protein sequence ID" value="AWP04918.1"/>
    <property type="molecule type" value="Genomic_DNA"/>
</dbReference>
<dbReference type="Pfam" id="PF15273">
    <property type="entry name" value="NHS"/>
    <property type="match status" value="1"/>
</dbReference>
<proteinExistence type="predicted"/>
<feature type="compositionally biased region" description="Basic and acidic residues" evidence="1">
    <location>
        <begin position="151"/>
        <end position="162"/>
    </location>
</feature>
<feature type="compositionally biased region" description="Low complexity" evidence="1">
    <location>
        <begin position="822"/>
        <end position="840"/>
    </location>
</feature>
<sequence>MSRRRSTGDLVPSDVTDILAREARAQRGKRKPVSSLGQAFSWLKGSRRKKSIGNGLNRTGTGETDAKLGLQNQDPAKVCVCVCECGSLDARFGLELCDEEERLQRITKPHSTLSGLLGNSLSIMGNSIQKKKKKRAEAEKNSSAPPSPNPVREKPKGLRQFGRPDKVKPVALVVMWTTTVPTVSLLDAEGQYSHADFTLVSFKGSCLLHNCAEECVSGPKGNDDQKRLAVHYTSSQHHQENVFIEGSRPQYLEDLHTEAQEGLKILQQEEHKNGVTFADNESISSSNTLRPEQDISSMDGGGSSESRATSRNTDTTVTSSVSTRPVLTRQGSTFKPLNPVRRLDKSRKRSRRTTIMGIPNQVQKELALLRSSTFQPLVSVKLPNHDGQVTDSQSGVVIIPTVDGGTLAANKEGARVHLSELEQASRDEQLFRKHLQAIYQDGQPLNHKGFGSHLCPTSTLRPKSLAVPGMTTSSSFCPTTMFSYLQEPQGPVMSISPQATYLSTIIPNAVLPASIEVIEIGRSISRTRGSSVNHGGSVHTVSKSNLASRDSSVSPLLFRRSDGDGFQPDHSCSDSTQMPTSTSGSNWSVSQSSKTIISNSSPVSSKRSTHSGYSQSLGLNGQESQQEHSAQGSESGMSCSVTAGEEAKNKRNSTRSLSVMKTKQPPAPPQRTNSLHSNTMRSSSRFLVDSKDLNDSVSGQVETATENTLVKDEIELVTGNINKIPTPIPNSIGSSSPDVSSSPLSPTQASSIETEGPPEPQSESRSSSPQKAPSEGEKFERTMSPSSGYSSQSGTPTLSPKGISPTSPEKQKKPVKPERSVSRASSSAASPSSSLTSLSSGTPEPVHPDFSTCSPSLPPQGTSPTVTSNKLTPKKNSSTLREEFRELLNIPPPPKVKAPCSPPPETWVHNRRAFELLCGPHPCVSKETHKPPKIQDSTVKQVWTQDRPTKEIQVFVEKQTTIVKPTIKLSERVAKPVTLSATDLEDVQKELENRECPVAETERVEASADVQPQEQSSGPVVKNPKNQETTQKKDPPPVMKKPMTILERDELVSTEQSVESEQREMSSSTQIEVNLVVENHAASSQDGVMVLVEKSDNEMDRGEAPSMQTLSVEAPKVKKVSPPLTPPPAYHPAPPPSRKTPPSSVSMPPTELEGVQEEIHIVESCWPPPPPPLEGDSVFDGGDEVDFPPPPPPFVTDSAPDVMDSCVKKLDLLDDCTVVAQEVGEMNMDSSEAGTSAQGENPDMPEAVPKSAVHDNKPEIAVQLSKSNSDDEISCKPVQNVSSLSDSVPPLPEEAPLLPPMKRAENPASVTALVASSSVLRQNSLKIEDQSSSGSPVSAQTPLTVPVAPPLPAESITHGVNFRRQPSAANRDTRSKELLSRHKSAPIPKEDANIPLVTPSLLQMVRLRSVNMTEDQVKAPSEDKLINHEAPVQENCPVSIPGPQYIPQKPIRKSLSLKYPPQTVKTSSVTLNTPSMRLQEAVRMKTAAMSSRDGLQSRLGVRSPSYNCVSEPGGLSPASTASFIFSRSTKKVVIETATASSSEAQASLKQSLAAELMQVSDQSRPATFSNGGVKCDKVPPPVAKKPAHGSISPSQHHPACSGKMEYSVEGNGAIGGVQHTSGITPPETTITRVTADTIETLF</sequence>
<feature type="compositionally biased region" description="Pro residues" evidence="1">
    <location>
        <begin position="890"/>
        <end position="903"/>
    </location>
</feature>
<feature type="compositionally biased region" description="Polar residues" evidence="1">
    <location>
        <begin position="851"/>
        <end position="879"/>
    </location>
</feature>
<keyword evidence="3" id="KW-1185">Reference proteome</keyword>
<organism evidence="2 3">
    <name type="scientific">Scophthalmus maximus</name>
    <name type="common">Turbot</name>
    <name type="synonym">Psetta maxima</name>
    <dbReference type="NCBI Taxonomy" id="52904"/>
    <lineage>
        <taxon>Eukaryota</taxon>
        <taxon>Metazoa</taxon>
        <taxon>Chordata</taxon>
        <taxon>Craniata</taxon>
        <taxon>Vertebrata</taxon>
        <taxon>Euteleostomi</taxon>
        <taxon>Actinopterygii</taxon>
        <taxon>Neopterygii</taxon>
        <taxon>Teleostei</taxon>
        <taxon>Neoteleostei</taxon>
        <taxon>Acanthomorphata</taxon>
        <taxon>Carangaria</taxon>
        <taxon>Pleuronectiformes</taxon>
        <taxon>Pleuronectoidei</taxon>
        <taxon>Scophthalmidae</taxon>
        <taxon>Scophthalmus</taxon>
    </lineage>
</organism>
<feature type="region of interest" description="Disordered" evidence="1">
    <location>
        <begin position="1096"/>
        <end position="1200"/>
    </location>
</feature>
<feature type="region of interest" description="Disordered" evidence="1">
    <location>
        <begin position="978"/>
        <end position="1069"/>
    </location>
</feature>
<feature type="region of interest" description="Disordered" evidence="1">
    <location>
        <begin position="1349"/>
        <end position="1375"/>
    </location>
</feature>
<name>A0A2U9BLG7_SCOMX</name>
<feature type="compositionally biased region" description="Polar residues" evidence="1">
    <location>
        <begin position="1053"/>
        <end position="1069"/>
    </location>
</feature>
<dbReference type="Proteomes" id="UP000246464">
    <property type="component" value="Chromosome 7"/>
</dbReference>
<evidence type="ECO:0000256" key="1">
    <source>
        <dbReference type="SAM" id="MobiDB-lite"/>
    </source>
</evidence>
<feature type="compositionally biased region" description="Low complexity" evidence="1">
    <location>
        <begin position="307"/>
        <end position="329"/>
    </location>
</feature>
<reference evidence="2 3" key="1">
    <citation type="submission" date="2017-12" db="EMBL/GenBank/DDBJ databases">
        <title>Integrating genomic resources of turbot (Scophthalmus maximus) in depth evaluation of genetic and physical mapping variation across individuals.</title>
        <authorList>
            <person name="Martinez P."/>
        </authorList>
    </citation>
    <scope>NUCLEOTIDE SEQUENCE [LARGE SCALE GENOMIC DNA]</scope>
</reference>
<accession>A0A2U9BLG7</accession>
<feature type="compositionally biased region" description="Low complexity" evidence="1">
    <location>
        <begin position="784"/>
        <end position="797"/>
    </location>
</feature>
<evidence type="ECO:0000313" key="2">
    <source>
        <dbReference type="EMBL" id="AWP04918.1"/>
    </source>
</evidence>
<feature type="region of interest" description="Disordered" evidence="1">
    <location>
        <begin position="1564"/>
        <end position="1602"/>
    </location>
</feature>
<feature type="compositionally biased region" description="Pro residues" evidence="1">
    <location>
        <begin position="1289"/>
        <end position="1299"/>
    </location>
</feature>
<feature type="region of interest" description="Disordered" evidence="1">
    <location>
        <begin position="527"/>
        <end position="691"/>
    </location>
</feature>
<feature type="compositionally biased region" description="Polar residues" evidence="1">
    <location>
        <begin position="670"/>
        <end position="685"/>
    </location>
</feature>
<feature type="compositionally biased region" description="Basic and acidic residues" evidence="1">
    <location>
        <begin position="809"/>
        <end position="821"/>
    </location>
</feature>
<feature type="compositionally biased region" description="Polar residues" evidence="1">
    <location>
        <begin position="539"/>
        <end position="554"/>
    </location>
</feature>
<feature type="compositionally biased region" description="Low complexity" evidence="1">
    <location>
        <begin position="761"/>
        <end position="773"/>
    </location>
</feature>
<feature type="compositionally biased region" description="Low complexity" evidence="1">
    <location>
        <begin position="729"/>
        <end position="751"/>
    </location>
</feature>
<feature type="region of interest" description="Disordered" evidence="1">
    <location>
        <begin position="275"/>
        <end position="338"/>
    </location>
</feature>
<feature type="compositionally biased region" description="Polar residues" evidence="1">
    <location>
        <begin position="1228"/>
        <end position="1239"/>
    </location>
</feature>
<gene>
    <name evidence="2" type="ORF">SMAX5B_006951</name>
</gene>
<protein>
    <submittedName>
        <fullName evidence="2">Uncharacterized protein</fullName>
    </submittedName>
</protein>
<feature type="region of interest" description="Disordered" evidence="1">
    <location>
        <begin position="721"/>
        <end position="903"/>
    </location>
</feature>
<dbReference type="GO" id="GO:0030154">
    <property type="term" value="P:cell differentiation"/>
    <property type="evidence" value="ECO:0007669"/>
    <property type="project" value="TreeGrafter"/>
</dbReference>
<evidence type="ECO:0000313" key="3">
    <source>
        <dbReference type="Proteomes" id="UP000246464"/>
    </source>
</evidence>
<feature type="region of interest" description="Disordered" evidence="1">
    <location>
        <begin position="1227"/>
        <end position="1301"/>
    </location>
</feature>
<feature type="compositionally biased region" description="Low complexity" evidence="1">
    <location>
        <begin position="588"/>
        <end position="606"/>
    </location>
</feature>
<dbReference type="PANTHER" id="PTHR23039">
    <property type="entry name" value="NANCE-HORAN SYNDROME PROTEIN"/>
    <property type="match status" value="1"/>
</dbReference>
<dbReference type="PANTHER" id="PTHR23039:SF6">
    <property type="entry name" value="SIMILAR TO MKIAA1522 PROTEIN"/>
    <property type="match status" value="1"/>
</dbReference>
<feature type="region of interest" description="Disordered" evidence="1">
    <location>
        <begin position="128"/>
        <end position="162"/>
    </location>
</feature>
<feature type="compositionally biased region" description="Polar residues" evidence="1">
    <location>
        <begin position="1010"/>
        <end position="1029"/>
    </location>
</feature>
<feature type="compositionally biased region" description="Polar residues" evidence="1">
    <location>
        <begin position="610"/>
        <end position="641"/>
    </location>
</feature>
<feature type="compositionally biased region" description="Pro residues" evidence="1">
    <location>
        <begin position="1123"/>
        <end position="1139"/>
    </location>
</feature>